<protein>
    <submittedName>
        <fullName evidence="2">Helix-turn-helix domain-containing protein</fullName>
    </submittedName>
</protein>
<dbReference type="SMART" id="SM00530">
    <property type="entry name" value="HTH_XRE"/>
    <property type="match status" value="1"/>
</dbReference>
<keyword evidence="3" id="KW-1185">Reference proteome</keyword>
<evidence type="ECO:0000259" key="1">
    <source>
        <dbReference type="PROSITE" id="PS50943"/>
    </source>
</evidence>
<comment type="caution">
    <text evidence="2">The sequence shown here is derived from an EMBL/GenBank/DDBJ whole genome shotgun (WGS) entry which is preliminary data.</text>
</comment>
<name>A0A437PJ17_9ACTN</name>
<dbReference type="Gene3D" id="1.10.260.40">
    <property type="entry name" value="lambda repressor-like DNA-binding domains"/>
    <property type="match status" value="1"/>
</dbReference>
<evidence type="ECO:0000313" key="3">
    <source>
        <dbReference type="Proteomes" id="UP000283128"/>
    </source>
</evidence>
<accession>A0A437PJ17</accession>
<dbReference type="AlphaFoldDB" id="A0A437PJ17"/>
<dbReference type="SUPFAM" id="SSF47413">
    <property type="entry name" value="lambda repressor-like DNA-binding domains"/>
    <property type="match status" value="1"/>
</dbReference>
<dbReference type="Gene3D" id="2.30.110.10">
    <property type="entry name" value="Electron Transport, Fmn-binding Protein, Chain A"/>
    <property type="match status" value="1"/>
</dbReference>
<dbReference type="InterPro" id="IPR012349">
    <property type="entry name" value="Split_barrel_FMN-bd"/>
</dbReference>
<dbReference type="InterPro" id="IPR001387">
    <property type="entry name" value="Cro/C1-type_HTH"/>
</dbReference>
<evidence type="ECO:0000313" key="2">
    <source>
        <dbReference type="EMBL" id="RVU22256.1"/>
    </source>
</evidence>
<organism evidence="2 3">
    <name type="scientific">Streptomyces antnestii</name>
    <dbReference type="NCBI Taxonomy" id="2494256"/>
    <lineage>
        <taxon>Bacteria</taxon>
        <taxon>Bacillati</taxon>
        <taxon>Actinomycetota</taxon>
        <taxon>Actinomycetes</taxon>
        <taxon>Kitasatosporales</taxon>
        <taxon>Streptomycetaceae</taxon>
        <taxon>Streptomyces</taxon>
    </lineage>
</organism>
<sequence>MSGTPETADGVEIQRSDFGRRVAARRVALGLSVEELAERVGASESYVHYVETQPSRPGIGFVTRLADALDTTTDDLAGGTYETPPGTADASRAPRLVKLSEQECLALVSTHGVGRLGLQLPDGPLILPVNYSITQDGSIAFRTDPGSVAAAADGHVVAFEVDRIDDAMSEGWSVLLVGLATAVTDLAVASELAEHAYSSPWAGGDRTQWMVVRPRRTTGRRVISSLNLEAPYVERGSEGSNKEEQE</sequence>
<dbReference type="EMBL" id="RZYA01000011">
    <property type="protein sequence ID" value="RVU22256.1"/>
    <property type="molecule type" value="Genomic_DNA"/>
</dbReference>
<gene>
    <name evidence="2" type="ORF">EOT10_22675</name>
</gene>
<dbReference type="OrthoDB" id="7062584at2"/>
<reference evidence="2 3" key="1">
    <citation type="submission" date="2019-01" db="EMBL/GenBank/DDBJ databases">
        <title>Genome sequences of Streptomyces and Rhizobium isolates collected from root and soil.</title>
        <authorList>
            <person name="Chhettri S."/>
            <person name="Sevigny J.L."/>
            <person name="Sen A."/>
            <person name="Ennis N."/>
            <person name="Tisa L."/>
        </authorList>
    </citation>
    <scope>NUCLEOTIDE SEQUENCE [LARGE SCALE GENOMIC DNA]</scope>
    <source>
        <strain evidence="2 3">San01</strain>
    </source>
</reference>
<dbReference type="CDD" id="cd00093">
    <property type="entry name" value="HTH_XRE"/>
    <property type="match status" value="1"/>
</dbReference>
<feature type="domain" description="HTH cro/C1-type" evidence="1">
    <location>
        <begin position="22"/>
        <end position="76"/>
    </location>
</feature>
<dbReference type="SUPFAM" id="SSF50475">
    <property type="entry name" value="FMN-binding split barrel"/>
    <property type="match status" value="1"/>
</dbReference>
<dbReference type="Pfam" id="PF13560">
    <property type="entry name" value="HTH_31"/>
    <property type="match status" value="1"/>
</dbReference>
<dbReference type="InterPro" id="IPR024747">
    <property type="entry name" value="Pyridox_Oxase-rel"/>
</dbReference>
<proteinExistence type="predicted"/>
<dbReference type="Pfam" id="PF12900">
    <property type="entry name" value="Pyridox_ox_2"/>
    <property type="match status" value="1"/>
</dbReference>
<dbReference type="RefSeq" id="WP_127830126.1">
    <property type="nucleotide sequence ID" value="NZ_RZYA01000011.1"/>
</dbReference>
<dbReference type="Proteomes" id="UP000283128">
    <property type="component" value="Unassembled WGS sequence"/>
</dbReference>
<dbReference type="GO" id="GO:0003677">
    <property type="term" value="F:DNA binding"/>
    <property type="evidence" value="ECO:0007669"/>
    <property type="project" value="InterPro"/>
</dbReference>
<dbReference type="InterPro" id="IPR010982">
    <property type="entry name" value="Lambda_DNA-bd_dom_sf"/>
</dbReference>
<dbReference type="PROSITE" id="PS50943">
    <property type="entry name" value="HTH_CROC1"/>
    <property type="match status" value="1"/>
</dbReference>